<organism evidence="1 2">
    <name type="scientific">Aquiluna borgnonia</name>
    <dbReference type="NCBI Taxonomy" id="2499157"/>
    <lineage>
        <taxon>Bacteria</taxon>
        <taxon>Bacillati</taxon>
        <taxon>Actinomycetota</taxon>
        <taxon>Actinomycetes</taxon>
        <taxon>Micrococcales</taxon>
        <taxon>Microbacteriaceae</taxon>
        <taxon>Luna cluster</taxon>
        <taxon>Luna-1 subcluster</taxon>
        <taxon>Aquiluna</taxon>
    </lineage>
</organism>
<dbReference type="EMBL" id="CP054056">
    <property type="protein sequence ID" value="QKJ25036.1"/>
    <property type="molecule type" value="Genomic_DNA"/>
</dbReference>
<dbReference type="AlphaFoldDB" id="A0A7D4U7G0"/>
<evidence type="ECO:0000313" key="1">
    <source>
        <dbReference type="EMBL" id="QKJ25036.1"/>
    </source>
</evidence>
<reference evidence="1 2" key="1">
    <citation type="submission" date="2020-05" db="EMBL/GenBank/DDBJ databases">
        <title>Aquirufa sp. strain 15G-AUS-rot a new Aquirufa species.</title>
        <authorList>
            <person name="Pitt A."/>
            <person name="Hahn M.W."/>
        </authorList>
    </citation>
    <scope>NUCLEOTIDE SEQUENCE [LARGE SCALE GENOMIC DNA]</scope>
    <source>
        <strain evidence="1 2">15G-AUS-rot</strain>
    </source>
</reference>
<dbReference type="RefSeq" id="WP_173493333.1">
    <property type="nucleotide sequence ID" value="NZ_CP054056.1"/>
</dbReference>
<keyword evidence="2" id="KW-1185">Reference proteome</keyword>
<evidence type="ECO:0000313" key="2">
    <source>
        <dbReference type="Proteomes" id="UP000501003"/>
    </source>
</evidence>
<name>A0A7D4U7G0_9MICO</name>
<accession>A0A7D4U7G0</accession>
<gene>
    <name evidence="1" type="ORF">HRU87_02205</name>
</gene>
<proteinExistence type="predicted"/>
<dbReference type="KEGG" id="aqg:HRU87_02205"/>
<sequence>MAVALVLGLGTTGLSLIAQHRVQGVADAAVLFAHDFSVRKGIPNSHRLEQGAAQFLSVAPAARRLEVTAVRTFVSSGTSNLELCARYRDPFLLFSPGVICASAKAKSFLVP</sequence>
<dbReference type="Proteomes" id="UP000501003">
    <property type="component" value="Chromosome"/>
</dbReference>
<protein>
    <submittedName>
        <fullName evidence="1">Uncharacterized protein</fullName>
    </submittedName>
</protein>